<proteinExistence type="inferred from homology"/>
<feature type="region of interest" description="Disordered" evidence="5">
    <location>
        <begin position="843"/>
        <end position="869"/>
    </location>
</feature>
<dbReference type="GO" id="GO:0007264">
    <property type="term" value="P:small GTPase-mediated signal transduction"/>
    <property type="evidence" value="ECO:0007669"/>
    <property type="project" value="TreeGrafter"/>
</dbReference>
<evidence type="ECO:0000259" key="7">
    <source>
        <dbReference type="PROSITE" id="PS50238"/>
    </source>
</evidence>
<sequence>MASTQNRQSLSTFHSSLDMEDTPIRRLTETGTLYTGVGNSNFFAQNQVNNRTEDTVERKRSLTGSTVLVAGQSQFFSKPPVEELAYTPPHIVSKEIKPLRKATKTGTVKFPQLKEFAHFHYNKVDIGKVSAYIDEGGPPKAGENYKVVVNSSSGTSWVVHRSAENFILLDRQIHYCVFDRNYSQLPDIELHFSQSQQNMTAILTSYLKRFSSLSGNSINCGTVLNFFEQLSVTQCLYLTNISSYSNGGRLISSETNSAINIPAVANAIVVKAFHASDFDELELKEGDLISVIDKPPASVSSWWRGKKELTVGFFPSECVEVIGTRKSSVAVSQLAETEQLPVLQKRGKFIAFLLQFFSHRPAISQLKQSGIVKDRLFGSDLGEHLANAGLLIPKILVCCCEAIERHGLIDGIYRLSGRVTQVQTLRDDFDLDRHECFTEEELLDIHAVSTLLKTYFRELPNPLLTFQLYDALVSAVQLRQERKQVAAVKAHISTLPPPHYRTAKYLFAHLARLTAYSKRTSMTSRNLAIVWAPNLIRYEENGSTLNAFAVLQNVSLQAAVTDLLITHYDKIFAESGREENLSPFNRKKPAVMSLSKRLMRLSVARKKKWNGARNCNSSADLPVLHSVPLEEDAAVLRSKVSSENLSRAQSISLDSIFASSIASRVHMLHGSASGSTPMQATNYLYDSVVLGENDRPGCSKIHYHSTTLNKDVTPEREVMVSGKIKPVPLPKPRPNKKVHDYVNLSNLNKLKDEAASPRRQSSQHITGTVLPNWSSKKPSRPYTMYDTAESVLAPHTDLELRSEKKELDREPSHYAVSDVTTGERDSNRCSELGLVEGTPVISETETSKFSDGPNLKPRAGKISASGTDRKQAKHQHVAEYNNYVLPAQNTSGYENIFSLASTMSQSRNEQFQVNKSNNSHSFNEDALVGRNPTSLSSMNPRHLSK</sequence>
<feature type="compositionally biased region" description="Basic and acidic residues" evidence="5">
    <location>
        <begin position="803"/>
        <end position="812"/>
    </location>
</feature>
<dbReference type="Proteomes" id="UP000593567">
    <property type="component" value="Unassembled WGS sequence"/>
</dbReference>
<feature type="domain" description="Rho-GAP" evidence="7">
    <location>
        <begin position="379"/>
        <end position="572"/>
    </location>
</feature>
<comment type="caution">
    <text evidence="8">The sequence shown here is derived from an EMBL/GenBank/DDBJ whole genome shotgun (WGS) entry which is preliminary data.</text>
</comment>
<dbReference type="InterPro" id="IPR051576">
    <property type="entry name" value="PX-Rho_GAP"/>
</dbReference>
<dbReference type="PANTHER" id="PTHR15729">
    <property type="entry name" value="CDC42 GTPASE-ACTIVATING PROTEIN"/>
    <property type="match status" value="1"/>
</dbReference>
<dbReference type="SMART" id="SM00326">
    <property type="entry name" value="SH3"/>
    <property type="match status" value="1"/>
</dbReference>
<feature type="compositionally biased region" description="Polar residues" evidence="5">
    <location>
        <begin position="906"/>
        <end position="921"/>
    </location>
</feature>
<feature type="region of interest" description="Disordered" evidence="5">
    <location>
        <begin position="803"/>
        <end position="826"/>
    </location>
</feature>
<dbReference type="Gene3D" id="2.30.30.40">
    <property type="entry name" value="SH3 Domains"/>
    <property type="match status" value="1"/>
</dbReference>
<dbReference type="Pfam" id="PF14604">
    <property type="entry name" value="SH3_9"/>
    <property type="match status" value="1"/>
</dbReference>
<evidence type="ECO:0000256" key="3">
    <source>
        <dbReference type="ARBA" id="ARBA00022468"/>
    </source>
</evidence>
<dbReference type="Gene3D" id="1.10.555.10">
    <property type="entry name" value="Rho GTPase activation protein"/>
    <property type="match status" value="1"/>
</dbReference>
<evidence type="ECO:0008006" key="10">
    <source>
        <dbReference type="Google" id="ProtNLM"/>
    </source>
</evidence>
<dbReference type="GO" id="GO:0005096">
    <property type="term" value="F:GTPase activator activity"/>
    <property type="evidence" value="ECO:0007669"/>
    <property type="project" value="UniProtKB-KW"/>
</dbReference>
<evidence type="ECO:0000313" key="8">
    <source>
        <dbReference type="EMBL" id="KAF6019028.1"/>
    </source>
</evidence>
<dbReference type="PROSITE" id="PS50002">
    <property type="entry name" value="SH3"/>
    <property type="match status" value="1"/>
</dbReference>
<comment type="similarity">
    <text evidence="1">Belongs to the PX domain-containing GAP family.</text>
</comment>
<dbReference type="InterPro" id="IPR000198">
    <property type="entry name" value="RhoGAP_dom"/>
</dbReference>
<keyword evidence="2 4" id="KW-0728">SH3 domain</keyword>
<evidence type="ECO:0000256" key="2">
    <source>
        <dbReference type="ARBA" id="ARBA00022443"/>
    </source>
</evidence>
<gene>
    <name evidence="8" type="ORF">EB796_022673</name>
</gene>
<dbReference type="InterPro" id="IPR036871">
    <property type="entry name" value="PX_dom_sf"/>
</dbReference>
<name>A0A7J7J0P0_BUGNE</name>
<evidence type="ECO:0000313" key="9">
    <source>
        <dbReference type="Proteomes" id="UP000593567"/>
    </source>
</evidence>
<feature type="domain" description="SH3" evidence="6">
    <location>
        <begin position="262"/>
        <end position="324"/>
    </location>
</feature>
<evidence type="ECO:0000256" key="4">
    <source>
        <dbReference type="PROSITE-ProRule" id="PRU00192"/>
    </source>
</evidence>
<dbReference type="EMBL" id="VXIV02003258">
    <property type="protein sequence ID" value="KAF6019028.1"/>
    <property type="molecule type" value="Genomic_DNA"/>
</dbReference>
<feature type="region of interest" description="Disordered" evidence="5">
    <location>
        <begin position="752"/>
        <end position="781"/>
    </location>
</feature>
<evidence type="ECO:0000256" key="1">
    <source>
        <dbReference type="ARBA" id="ARBA00008795"/>
    </source>
</evidence>
<protein>
    <recommendedName>
        <fullName evidence="10">ARHGAP33</fullName>
    </recommendedName>
</protein>
<keyword evidence="9" id="KW-1185">Reference proteome</keyword>
<dbReference type="InterPro" id="IPR008936">
    <property type="entry name" value="Rho_GTPase_activation_prot"/>
</dbReference>
<dbReference type="InterPro" id="IPR001452">
    <property type="entry name" value="SH3_domain"/>
</dbReference>
<reference evidence="8" key="1">
    <citation type="submission" date="2020-06" db="EMBL/GenBank/DDBJ databases">
        <title>Draft genome of Bugula neritina, a colonial animal packing powerful symbionts and potential medicines.</title>
        <authorList>
            <person name="Rayko M."/>
        </authorList>
    </citation>
    <scope>NUCLEOTIDE SEQUENCE [LARGE SCALE GENOMIC DNA]</scope>
    <source>
        <strain evidence="8">Kwan_BN1</strain>
    </source>
</reference>
<dbReference type="PROSITE" id="PS50238">
    <property type="entry name" value="RHOGAP"/>
    <property type="match status" value="1"/>
</dbReference>
<dbReference type="AlphaFoldDB" id="A0A7J7J0P0"/>
<dbReference type="PANTHER" id="PTHR15729:SF10">
    <property type="entry name" value="GTPASE-ACTIVATING PROTEIN CDGAPR"/>
    <property type="match status" value="1"/>
</dbReference>
<dbReference type="Pfam" id="PF00620">
    <property type="entry name" value="RhoGAP"/>
    <property type="match status" value="1"/>
</dbReference>
<dbReference type="InterPro" id="IPR036028">
    <property type="entry name" value="SH3-like_dom_sf"/>
</dbReference>
<keyword evidence="3" id="KW-0343">GTPase activation</keyword>
<feature type="region of interest" description="Disordered" evidence="5">
    <location>
        <begin position="906"/>
        <end position="945"/>
    </location>
</feature>
<dbReference type="GO" id="GO:0035091">
    <property type="term" value="F:phosphatidylinositol binding"/>
    <property type="evidence" value="ECO:0007669"/>
    <property type="project" value="InterPro"/>
</dbReference>
<dbReference type="SMART" id="SM00324">
    <property type="entry name" value="RhoGAP"/>
    <property type="match status" value="1"/>
</dbReference>
<dbReference type="SUPFAM" id="SSF48350">
    <property type="entry name" value="GTPase activation domain, GAP"/>
    <property type="match status" value="1"/>
</dbReference>
<dbReference type="SUPFAM" id="SSF64268">
    <property type="entry name" value="PX domain"/>
    <property type="match status" value="1"/>
</dbReference>
<organism evidence="8 9">
    <name type="scientific">Bugula neritina</name>
    <name type="common">Brown bryozoan</name>
    <name type="synonym">Sertularia neritina</name>
    <dbReference type="NCBI Taxonomy" id="10212"/>
    <lineage>
        <taxon>Eukaryota</taxon>
        <taxon>Metazoa</taxon>
        <taxon>Spiralia</taxon>
        <taxon>Lophotrochozoa</taxon>
        <taxon>Bryozoa</taxon>
        <taxon>Gymnolaemata</taxon>
        <taxon>Cheilostomatida</taxon>
        <taxon>Flustrina</taxon>
        <taxon>Buguloidea</taxon>
        <taxon>Bugulidae</taxon>
        <taxon>Bugula</taxon>
    </lineage>
</organism>
<accession>A0A7J7J0P0</accession>
<evidence type="ECO:0000256" key="5">
    <source>
        <dbReference type="SAM" id="MobiDB-lite"/>
    </source>
</evidence>
<feature type="compositionally biased region" description="Polar residues" evidence="5">
    <location>
        <begin position="758"/>
        <end position="776"/>
    </location>
</feature>
<dbReference type="SUPFAM" id="SSF50044">
    <property type="entry name" value="SH3-domain"/>
    <property type="match status" value="1"/>
</dbReference>
<dbReference type="OrthoDB" id="5873004at2759"/>
<evidence type="ECO:0000259" key="6">
    <source>
        <dbReference type="PROSITE" id="PS50002"/>
    </source>
</evidence>